<accession>A0A8H6YT39</accession>
<protein>
    <submittedName>
        <fullName evidence="1">Uncharacterized protein</fullName>
    </submittedName>
</protein>
<evidence type="ECO:0000313" key="1">
    <source>
        <dbReference type="EMBL" id="KAF7366675.1"/>
    </source>
</evidence>
<keyword evidence="2" id="KW-1185">Reference proteome</keyword>
<name>A0A8H6YT39_9AGAR</name>
<dbReference type="EMBL" id="JACAZH010000006">
    <property type="protein sequence ID" value="KAF7366675.1"/>
    <property type="molecule type" value="Genomic_DNA"/>
</dbReference>
<evidence type="ECO:0000313" key="2">
    <source>
        <dbReference type="Proteomes" id="UP000623467"/>
    </source>
</evidence>
<reference evidence="1" key="1">
    <citation type="submission" date="2020-05" db="EMBL/GenBank/DDBJ databases">
        <title>Mycena genomes resolve the evolution of fungal bioluminescence.</title>
        <authorList>
            <person name="Tsai I.J."/>
        </authorList>
    </citation>
    <scope>NUCLEOTIDE SEQUENCE</scope>
    <source>
        <strain evidence="1">160909Yilan</strain>
    </source>
</reference>
<proteinExistence type="predicted"/>
<organism evidence="1 2">
    <name type="scientific">Mycena sanguinolenta</name>
    <dbReference type="NCBI Taxonomy" id="230812"/>
    <lineage>
        <taxon>Eukaryota</taxon>
        <taxon>Fungi</taxon>
        <taxon>Dikarya</taxon>
        <taxon>Basidiomycota</taxon>
        <taxon>Agaricomycotina</taxon>
        <taxon>Agaricomycetes</taxon>
        <taxon>Agaricomycetidae</taxon>
        <taxon>Agaricales</taxon>
        <taxon>Marasmiineae</taxon>
        <taxon>Mycenaceae</taxon>
        <taxon>Mycena</taxon>
    </lineage>
</organism>
<comment type="caution">
    <text evidence="1">The sequence shown here is derived from an EMBL/GenBank/DDBJ whole genome shotgun (WGS) entry which is preliminary data.</text>
</comment>
<sequence>MMYPVNCSEVARIKDEISLLQPFQTSYEKQIERLESMLDGKLPMGYNVPAASVGYREPLYATMLQLSPQSGCLVQSPSDSPAVALGTGQLWTTIQLPTSIAQLNFYILHSKSAPLAVTFGPGTQS</sequence>
<dbReference type="AlphaFoldDB" id="A0A8H6YT39"/>
<gene>
    <name evidence="1" type="ORF">MSAN_00925400</name>
</gene>
<dbReference type="Proteomes" id="UP000623467">
    <property type="component" value="Unassembled WGS sequence"/>
</dbReference>